<evidence type="ECO:0000313" key="1">
    <source>
        <dbReference type="EMBL" id="PZQ53489.1"/>
    </source>
</evidence>
<name>A0A2W5NMN0_VARPD</name>
<dbReference type="GO" id="GO:0004527">
    <property type="term" value="F:exonuclease activity"/>
    <property type="evidence" value="ECO:0007669"/>
    <property type="project" value="UniProtKB-KW"/>
</dbReference>
<reference evidence="1 2" key="1">
    <citation type="submission" date="2017-08" db="EMBL/GenBank/DDBJ databases">
        <title>Infants hospitalized years apart are colonized by the same room-sourced microbial strains.</title>
        <authorList>
            <person name="Brooks B."/>
            <person name="Olm M.R."/>
            <person name="Firek B.A."/>
            <person name="Baker R."/>
            <person name="Thomas B.C."/>
            <person name="Morowitz M.J."/>
            <person name="Banfield J.F."/>
        </authorList>
    </citation>
    <scope>NUCLEOTIDE SEQUENCE [LARGE SCALE GENOMIC DNA]</scope>
    <source>
        <strain evidence="1">S2_005_003_R2_41</strain>
    </source>
</reference>
<feature type="non-terminal residue" evidence="1">
    <location>
        <position position="476"/>
    </location>
</feature>
<keyword evidence="1" id="KW-0269">Exonuclease</keyword>
<protein>
    <submittedName>
        <fullName evidence="1">Exonuclease</fullName>
    </submittedName>
</protein>
<dbReference type="EMBL" id="QFPP01000986">
    <property type="protein sequence ID" value="PZQ53489.1"/>
    <property type="molecule type" value="Genomic_DNA"/>
</dbReference>
<comment type="caution">
    <text evidence="1">The sequence shown here is derived from an EMBL/GenBank/DDBJ whole genome shotgun (WGS) entry which is preliminary data.</text>
</comment>
<accession>A0A2W5NMN0</accession>
<sequence length="476" mass="50329">SVRPAIDAGRGSAWFDTESALNGIALAWVASSSYATDVLLEGAALAQADALIVLEGLQADPLTQSLAALFGSQVLRLPIAGAMPDAPALAALHAADDPEDEAERATACVMRRVAAGRTPVALVATDRALTRRIGAQLTAHRIAVQDETGWKLSTTRAAAQAMSALRACAHDARSDEVLDWLKNAPRWRGDVLDGLEVRLRDRGLRDWSAWCHFIAQAAEGEGARAGDAALAGLTAEELLQAADQWDALVADAAGIEVVGALYLDEAPGELRGGGRSSLVEFSAWARDVLEAASVVLAVPGMGEPAVTVLPLAQLLGRAFASVVIPGCDDQRLPASPEPPGDWTEAQRAALGLPSRDTLAQAQRAAWSLALQAPALDLVWRQFDASGEPVRPSPFVQALRLAGATRTADDPRSLVPFAPQPTQPPLPRGDALPVTQLSASAYDDLRHCPYRFFALRQLGLARSDELEGEVDKRDFGN</sequence>
<keyword evidence="1" id="KW-0378">Hydrolase</keyword>
<keyword evidence="1" id="KW-0540">Nuclease</keyword>
<dbReference type="Proteomes" id="UP000249135">
    <property type="component" value="Unassembled WGS sequence"/>
</dbReference>
<proteinExistence type="predicted"/>
<dbReference type="SUPFAM" id="SSF52540">
    <property type="entry name" value="P-loop containing nucleoside triphosphate hydrolases"/>
    <property type="match status" value="1"/>
</dbReference>
<dbReference type="AlphaFoldDB" id="A0A2W5NMN0"/>
<gene>
    <name evidence="1" type="ORF">DI563_33095</name>
</gene>
<organism evidence="1 2">
    <name type="scientific">Variovorax paradoxus</name>
    <dbReference type="NCBI Taxonomy" id="34073"/>
    <lineage>
        <taxon>Bacteria</taxon>
        <taxon>Pseudomonadati</taxon>
        <taxon>Pseudomonadota</taxon>
        <taxon>Betaproteobacteria</taxon>
        <taxon>Burkholderiales</taxon>
        <taxon>Comamonadaceae</taxon>
        <taxon>Variovorax</taxon>
    </lineage>
</organism>
<evidence type="ECO:0000313" key="2">
    <source>
        <dbReference type="Proteomes" id="UP000249135"/>
    </source>
</evidence>
<dbReference type="InterPro" id="IPR027417">
    <property type="entry name" value="P-loop_NTPase"/>
</dbReference>
<feature type="non-terminal residue" evidence="1">
    <location>
        <position position="1"/>
    </location>
</feature>